<dbReference type="InterPro" id="IPR051497">
    <property type="entry name" value="Dev/Hematopoietic_TF"/>
</dbReference>
<gene>
    <name evidence="13" type="primary">prdm16</name>
    <name evidence="12" type="ORF">LSAA_14816</name>
</gene>
<proteinExistence type="inferred from homology"/>
<dbReference type="EMBL" id="HG994588">
    <property type="protein sequence ID" value="CAF3043357.1"/>
    <property type="molecule type" value="Genomic_DNA"/>
</dbReference>
<keyword evidence="3" id="KW-0479">Metal-binding</keyword>
<evidence type="ECO:0000313" key="13">
    <source>
        <dbReference type="EMBL" id="CDW23882.1"/>
    </source>
</evidence>
<evidence type="ECO:0000256" key="2">
    <source>
        <dbReference type="ARBA" id="ARBA00006991"/>
    </source>
</evidence>
<keyword evidence="7" id="KW-0805">Transcription regulation</keyword>
<keyword evidence="6" id="KW-0862">Zinc</keyword>
<evidence type="ECO:0000256" key="8">
    <source>
        <dbReference type="ARBA" id="ARBA00023163"/>
    </source>
</evidence>
<evidence type="ECO:0000256" key="3">
    <source>
        <dbReference type="ARBA" id="ARBA00022723"/>
    </source>
</evidence>
<evidence type="ECO:0000256" key="4">
    <source>
        <dbReference type="ARBA" id="ARBA00022737"/>
    </source>
</evidence>
<dbReference type="FunFam" id="3.30.160.60:FF:000761">
    <property type="entry name" value="Zinc finger protein 449"/>
    <property type="match status" value="1"/>
</dbReference>
<dbReference type="GO" id="GO:0008270">
    <property type="term" value="F:zinc ion binding"/>
    <property type="evidence" value="ECO:0007669"/>
    <property type="project" value="UniProtKB-KW"/>
</dbReference>
<sequence length="145" mass="16492">MTNKNSSKPLIWSPPLDFENASASTGASHKPSAPSLIFSNYLFLQHLFLSNHGWNYGEGSIRIKEEKGKERSKTSSKIHTCKTCGKNFPRNANLTRHIRIHTGERPYSCKLCNRSFSISSNLQRHMRNIHKNSSTPDQMLSSQHH</sequence>
<dbReference type="GO" id="GO:0005634">
    <property type="term" value="C:nucleus"/>
    <property type="evidence" value="ECO:0007669"/>
    <property type="project" value="UniProtKB-SubCell"/>
</dbReference>
<dbReference type="SUPFAM" id="SSF57667">
    <property type="entry name" value="beta-beta-alpha zinc fingers"/>
    <property type="match status" value="1"/>
</dbReference>
<dbReference type="GO" id="GO:0006357">
    <property type="term" value="P:regulation of transcription by RNA polymerase II"/>
    <property type="evidence" value="ECO:0007669"/>
    <property type="project" value="TreeGrafter"/>
</dbReference>
<comment type="subcellular location">
    <subcellularLocation>
        <location evidence="1">Nucleus</location>
    </subcellularLocation>
</comment>
<protein>
    <submittedName>
        <fullName evidence="13">PR domain containing 16 [Xenopus (Silurana) tropicalis]</fullName>
    </submittedName>
    <submittedName>
        <fullName evidence="12">PRDM16</fullName>
    </submittedName>
</protein>
<evidence type="ECO:0000313" key="12">
    <source>
        <dbReference type="EMBL" id="CAF3043357.1"/>
    </source>
</evidence>
<dbReference type="Proteomes" id="UP000675881">
    <property type="component" value="Chromosome 9"/>
</dbReference>
<keyword evidence="14" id="KW-1185">Reference proteome</keyword>
<evidence type="ECO:0000256" key="5">
    <source>
        <dbReference type="ARBA" id="ARBA00022771"/>
    </source>
</evidence>
<evidence type="ECO:0000256" key="6">
    <source>
        <dbReference type="ARBA" id="ARBA00022833"/>
    </source>
</evidence>
<keyword evidence="5 10" id="KW-0863">Zinc-finger</keyword>
<dbReference type="Gene3D" id="3.30.160.60">
    <property type="entry name" value="Classic Zinc Finger"/>
    <property type="match status" value="2"/>
</dbReference>
<dbReference type="PROSITE" id="PS00028">
    <property type="entry name" value="ZINC_FINGER_C2H2_1"/>
    <property type="match status" value="2"/>
</dbReference>
<feature type="domain" description="C2H2-type" evidence="11">
    <location>
        <begin position="107"/>
        <end position="135"/>
    </location>
</feature>
<dbReference type="PROSITE" id="PS50157">
    <property type="entry name" value="ZINC_FINGER_C2H2_2"/>
    <property type="match status" value="2"/>
</dbReference>
<dbReference type="InterPro" id="IPR036236">
    <property type="entry name" value="Znf_C2H2_sf"/>
</dbReference>
<dbReference type="PANTHER" id="PTHR45993">
    <property type="entry name" value="B-CELL LYMPHOMA/LEUKEMIA 11"/>
    <property type="match status" value="1"/>
</dbReference>
<dbReference type="AlphaFoldDB" id="A0A0K2TE91"/>
<evidence type="ECO:0000256" key="10">
    <source>
        <dbReference type="PROSITE-ProRule" id="PRU00042"/>
    </source>
</evidence>
<dbReference type="InterPro" id="IPR013087">
    <property type="entry name" value="Znf_C2H2_type"/>
</dbReference>
<reference evidence="13" key="1">
    <citation type="submission" date="2014-05" db="EMBL/GenBank/DDBJ databases">
        <authorList>
            <person name="Chronopoulou M."/>
        </authorList>
    </citation>
    <scope>NUCLEOTIDE SEQUENCE</scope>
    <source>
        <tissue evidence="13">Whole organism</tissue>
    </source>
</reference>
<evidence type="ECO:0000256" key="7">
    <source>
        <dbReference type="ARBA" id="ARBA00023015"/>
    </source>
</evidence>
<dbReference type="PANTHER" id="PTHR45993:SF10">
    <property type="entry name" value="ZINC FINGER PROTEIN 208 ISOFORM X1-RELATED"/>
    <property type="match status" value="1"/>
</dbReference>
<keyword evidence="4" id="KW-0677">Repeat</keyword>
<reference evidence="12" key="2">
    <citation type="submission" date="2021-02" db="EMBL/GenBank/DDBJ databases">
        <authorList>
            <person name="Bekaert M."/>
        </authorList>
    </citation>
    <scope>NUCLEOTIDE SEQUENCE</scope>
    <source>
        <strain evidence="12">IoA-00</strain>
    </source>
</reference>
<dbReference type="OrthoDB" id="9368434at2759"/>
<keyword evidence="8" id="KW-0804">Transcription</keyword>
<dbReference type="EMBL" id="HACA01006521">
    <property type="protein sequence ID" value="CDW23882.1"/>
    <property type="molecule type" value="Transcribed_RNA"/>
</dbReference>
<name>A0A0K2TE91_LEPSM</name>
<organism evidence="13">
    <name type="scientific">Lepeophtheirus salmonis</name>
    <name type="common">Salmon louse</name>
    <name type="synonym">Caligus salmonis</name>
    <dbReference type="NCBI Taxonomy" id="72036"/>
    <lineage>
        <taxon>Eukaryota</taxon>
        <taxon>Metazoa</taxon>
        <taxon>Ecdysozoa</taxon>
        <taxon>Arthropoda</taxon>
        <taxon>Crustacea</taxon>
        <taxon>Multicrustacea</taxon>
        <taxon>Hexanauplia</taxon>
        <taxon>Copepoda</taxon>
        <taxon>Siphonostomatoida</taxon>
        <taxon>Caligidae</taxon>
        <taxon>Lepeophtheirus</taxon>
    </lineage>
</organism>
<dbReference type="FunFam" id="3.30.160.60:FF:001289">
    <property type="entry name" value="Zinc finger protein 574"/>
    <property type="match status" value="1"/>
</dbReference>
<dbReference type="SMART" id="SM00355">
    <property type="entry name" value="ZnF_C2H2"/>
    <property type="match status" value="2"/>
</dbReference>
<feature type="domain" description="C2H2-type" evidence="11">
    <location>
        <begin position="79"/>
        <end position="106"/>
    </location>
</feature>
<evidence type="ECO:0000256" key="9">
    <source>
        <dbReference type="ARBA" id="ARBA00023242"/>
    </source>
</evidence>
<dbReference type="GO" id="GO:0003700">
    <property type="term" value="F:DNA-binding transcription factor activity"/>
    <property type="evidence" value="ECO:0007669"/>
    <property type="project" value="TreeGrafter"/>
</dbReference>
<comment type="similarity">
    <text evidence="2">Belongs to the krueppel C2H2-type zinc-finger protein family.</text>
</comment>
<dbReference type="Pfam" id="PF00096">
    <property type="entry name" value="zf-C2H2"/>
    <property type="match status" value="2"/>
</dbReference>
<evidence type="ECO:0000256" key="1">
    <source>
        <dbReference type="ARBA" id="ARBA00004123"/>
    </source>
</evidence>
<evidence type="ECO:0000313" key="14">
    <source>
        <dbReference type="Proteomes" id="UP000675881"/>
    </source>
</evidence>
<keyword evidence="9" id="KW-0539">Nucleus</keyword>
<accession>A0A0K2TE91</accession>
<dbReference type="GO" id="GO:0000978">
    <property type="term" value="F:RNA polymerase II cis-regulatory region sequence-specific DNA binding"/>
    <property type="evidence" value="ECO:0007669"/>
    <property type="project" value="TreeGrafter"/>
</dbReference>
<evidence type="ECO:0000259" key="11">
    <source>
        <dbReference type="PROSITE" id="PS50157"/>
    </source>
</evidence>